<keyword evidence="2" id="KW-1185">Reference proteome</keyword>
<sequence>MHRRWYAPDRYWRRALWIGVGHPIARCLTRVFCGLILATRAGIRSHGLGLSFTQSRAYCSLRHISPPTALLSPRYFPPHHFPPRNSLPDHSPPRRRLGRGHIVVTRHHTAVSKRAHCHNQEKPRRMIPPGLGLFLCEISPPSIGQRMLSQLKRRLGSALPGARLRPYPGRCRKVLAPAAG</sequence>
<evidence type="ECO:0000313" key="1">
    <source>
        <dbReference type="EMBL" id="GAA5525943.1"/>
    </source>
</evidence>
<name>A0ABP9WTL3_9GAMM</name>
<reference evidence="1 2" key="1">
    <citation type="submission" date="2024-02" db="EMBL/GenBank/DDBJ databases">
        <title>Microbulbifer aestuariivivens NBRC 112533.</title>
        <authorList>
            <person name="Ichikawa N."/>
            <person name="Katano-Makiyama Y."/>
            <person name="Hidaka K."/>
        </authorList>
    </citation>
    <scope>NUCLEOTIDE SEQUENCE [LARGE SCALE GENOMIC DNA]</scope>
    <source>
        <strain evidence="1 2">NBRC 112533</strain>
    </source>
</reference>
<evidence type="ECO:0000313" key="2">
    <source>
        <dbReference type="Proteomes" id="UP001408594"/>
    </source>
</evidence>
<proteinExistence type="predicted"/>
<dbReference type="EMBL" id="BAABRT010000022">
    <property type="protein sequence ID" value="GAA5525943.1"/>
    <property type="molecule type" value="Genomic_DNA"/>
</dbReference>
<dbReference type="Proteomes" id="UP001408594">
    <property type="component" value="Unassembled WGS sequence"/>
</dbReference>
<organism evidence="1 2">
    <name type="scientific">Microbulbifer aestuariivivens</name>
    <dbReference type="NCBI Taxonomy" id="1908308"/>
    <lineage>
        <taxon>Bacteria</taxon>
        <taxon>Pseudomonadati</taxon>
        <taxon>Pseudomonadota</taxon>
        <taxon>Gammaproteobacteria</taxon>
        <taxon>Cellvibrionales</taxon>
        <taxon>Microbulbiferaceae</taxon>
        <taxon>Microbulbifer</taxon>
    </lineage>
</organism>
<gene>
    <name evidence="1" type="ORF">Maes01_02521</name>
</gene>
<comment type="caution">
    <text evidence="1">The sequence shown here is derived from an EMBL/GenBank/DDBJ whole genome shotgun (WGS) entry which is preliminary data.</text>
</comment>
<protein>
    <submittedName>
        <fullName evidence="1">Uncharacterized protein</fullName>
    </submittedName>
</protein>
<accession>A0ABP9WTL3</accession>